<dbReference type="EMBL" id="QKYT01000025">
    <property type="protein sequence ID" value="RIA97741.1"/>
    <property type="molecule type" value="Genomic_DNA"/>
</dbReference>
<dbReference type="AlphaFoldDB" id="A0A397TRP7"/>
<gene>
    <name evidence="2" type="ORF">C1645_852147</name>
</gene>
<keyword evidence="2" id="KW-0808">Transferase</keyword>
<reference evidence="2 3" key="1">
    <citation type="submission" date="2018-06" db="EMBL/GenBank/DDBJ databases">
        <title>Comparative genomics reveals the genomic features of Rhizophagus irregularis, R. cerebriforme, R. diaphanum and Gigaspora rosea, and their symbiotic lifestyle signature.</title>
        <authorList>
            <person name="Morin E."/>
            <person name="San Clemente H."/>
            <person name="Chen E.C.H."/>
            <person name="De La Providencia I."/>
            <person name="Hainaut M."/>
            <person name="Kuo A."/>
            <person name="Kohler A."/>
            <person name="Murat C."/>
            <person name="Tang N."/>
            <person name="Roy S."/>
            <person name="Loubradou J."/>
            <person name="Henrissat B."/>
            <person name="Grigoriev I.V."/>
            <person name="Corradi N."/>
            <person name="Roux C."/>
            <person name="Martin F.M."/>
        </authorList>
    </citation>
    <scope>NUCLEOTIDE SEQUENCE [LARGE SCALE GENOMIC DNA]</scope>
    <source>
        <strain evidence="2 3">DAOM 227022</strain>
    </source>
</reference>
<dbReference type="Proteomes" id="UP000265703">
    <property type="component" value="Unassembled WGS sequence"/>
</dbReference>
<feature type="domain" description="Methyltransferase" evidence="1">
    <location>
        <begin position="51"/>
        <end position="143"/>
    </location>
</feature>
<evidence type="ECO:0000259" key="1">
    <source>
        <dbReference type="Pfam" id="PF13649"/>
    </source>
</evidence>
<dbReference type="SUPFAM" id="SSF53335">
    <property type="entry name" value="S-adenosyl-L-methionine-dependent methyltransferases"/>
    <property type="match status" value="1"/>
</dbReference>
<dbReference type="OrthoDB" id="2013972at2759"/>
<protein>
    <submittedName>
        <fullName evidence="2">S-adenosyl-L-methionine-dependent methyltransferase</fullName>
    </submittedName>
</protein>
<evidence type="ECO:0000313" key="3">
    <source>
        <dbReference type="Proteomes" id="UP000265703"/>
    </source>
</evidence>
<dbReference type="CDD" id="cd02440">
    <property type="entry name" value="AdoMet_MTases"/>
    <property type="match status" value="1"/>
</dbReference>
<name>A0A397TRP7_9GLOM</name>
<dbReference type="InterPro" id="IPR041698">
    <property type="entry name" value="Methyltransf_25"/>
</dbReference>
<dbReference type="Gene3D" id="3.40.50.150">
    <property type="entry name" value="Vaccinia Virus protein VP39"/>
    <property type="match status" value="1"/>
</dbReference>
<proteinExistence type="predicted"/>
<accession>A0A397TRP7</accession>
<keyword evidence="2" id="KW-0489">Methyltransferase</keyword>
<dbReference type="Pfam" id="PF13649">
    <property type="entry name" value="Methyltransf_25"/>
    <property type="match status" value="1"/>
</dbReference>
<evidence type="ECO:0000313" key="2">
    <source>
        <dbReference type="EMBL" id="RIA97741.1"/>
    </source>
</evidence>
<comment type="caution">
    <text evidence="2">The sequence shown here is derived from an EMBL/GenBank/DDBJ whole genome shotgun (WGS) entry which is preliminary data.</text>
</comment>
<dbReference type="InterPro" id="IPR029063">
    <property type="entry name" value="SAM-dependent_MTases_sf"/>
</dbReference>
<dbReference type="GO" id="GO:0008168">
    <property type="term" value="F:methyltransferase activity"/>
    <property type="evidence" value="ECO:0007669"/>
    <property type="project" value="UniProtKB-KW"/>
</dbReference>
<dbReference type="GO" id="GO:0032259">
    <property type="term" value="P:methylation"/>
    <property type="evidence" value="ECO:0007669"/>
    <property type="project" value="UniProtKB-KW"/>
</dbReference>
<dbReference type="PANTHER" id="PTHR43591">
    <property type="entry name" value="METHYLTRANSFERASE"/>
    <property type="match status" value="1"/>
</dbReference>
<keyword evidence="3" id="KW-1185">Reference proteome</keyword>
<organism evidence="2 3">
    <name type="scientific">Glomus cerebriforme</name>
    <dbReference type="NCBI Taxonomy" id="658196"/>
    <lineage>
        <taxon>Eukaryota</taxon>
        <taxon>Fungi</taxon>
        <taxon>Fungi incertae sedis</taxon>
        <taxon>Mucoromycota</taxon>
        <taxon>Glomeromycotina</taxon>
        <taxon>Glomeromycetes</taxon>
        <taxon>Glomerales</taxon>
        <taxon>Glomeraceae</taxon>
        <taxon>Glomus</taxon>
    </lineage>
</organism>
<sequence length="274" mass="31965">MGNTTSVNYLIKVDELQIDRIQQLHHIFKYWCNDTNYFSPISKDLAHGIEVLDIGRSGPGTWIFDMSSDYPKSKFTGIEIEPSMLPTIHPFNTRLIYHNVLDGIPFYPNSFDYIHMRCMILCFTDLQYEQIIKESVELLKPNGYLELCEGELSLHNMGPISKRIFNSLGKLLRNRSMNPFISNRLHEFLAKYELRQIKKEEVMMSLSPVNGKIGKLTGQNFYYILYGLKDILAKHMKLSNSEIIQLIDGFLEETKTYQMYCKYTRVYGRKIVEG</sequence>
<dbReference type="STRING" id="658196.A0A397TRP7"/>